<sequence length="320" mass="34572">MKQALASTVTGLLGACAATALAGTVAVEPAVLETTTSGFEKARRPITNPTLFDNALPQTNVHPIFMYHNLPAQASIIGGGKVPMGGHVEIYALQFEYAFNERLSLVATKDGYVRFRPDTPGLWSAQSGFANIAAGLKYAFIYDPVNSFVMSGTATYEFPLGNHDVFQGEGNGVLNLIVSGLKVWDRFQLAGGGGLRLPFDGQQSTNSFVSAHASYEVVPWFIPLVEVNWHHVLSAGNGRPNYFTQAGGLVPVVATFEGNDLLNFGTANATENRDLVTAAVGFRSRITESIDLGFAYEIPLTDEENGIIDDRFTVDLVWRF</sequence>
<dbReference type="Proteomes" id="UP000658278">
    <property type="component" value="Unassembled WGS sequence"/>
</dbReference>
<organism evidence="2 3">
    <name type="scientific">Haloferula rosea</name>
    <dbReference type="NCBI Taxonomy" id="490093"/>
    <lineage>
        <taxon>Bacteria</taxon>
        <taxon>Pseudomonadati</taxon>
        <taxon>Verrucomicrobiota</taxon>
        <taxon>Verrucomicrobiia</taxon>
        <taxon>Verrucomicrobiales</taxon>
        <taxon>Verrucomicrobiaceae</taxon>
        <taxon>Haloferula</taxon>
    </lineage>
</organism>
<feature type="chain" id="PRO_5037619633" description="Transporter" evidence="1">
    <location>
        <begin position="23"/>
        <end position="320"/>
    </location>
</feature>
<name>A0A934R9N6_9BACT</name>
<proteinExistence type="predicted"/>
<reference evidence="2" key="1">
    <citation type="submission" date="2021-01" db="EMBL/GenBank/DDBJ databases">
        <title>Modified the classification status of verrucomicrobia.</title>
        <authorList>
            <person name="Feng X."/>
        </authorList>
    </citation>
    <scope>NUCLEOTIDE SEQUENCE</scope>
    <source>
        <strain evidence="2">KCTC 22201</strain>
    </source>
</reference>
<gene>
    <name evidence="2" type="ORF">JIN81_01235</name>
</gene>
<dbReference type="AlphaFoldDB" id="A0A934R9N6"/>
<dbReference type="RefSeq" id="WP_200275459.1">
    <property type="nucleotide sequence ID" value="NZ_JAENII010000001.1"/>
</dbReference>
<evidence type="ECO:0008006" key="4">
    <source>
        <dbReference type="Google" id="ProtNLM"/>
    </source>
</evidence>
<evidence type="ECO:0000313" key="3">
    <source>
        <dbReference type="Proteomes" id="UP000658278"/>
    </source>
</evidence>
<comment type="caution">
    <text evidence="2">The sequence shown here is derived from an EMBL/GenBank/DDBJ whole genome shotgun (WGS) entry which is preliminary data.</text>
</comment>
<dbReference type="PROSITE" id="PS51257">
    <property type="entry name" value="PROKAR_LIPOPROTEIN"/>
    <property type="match status" value="1"/>
</dbReference>
<evidence type="ECO:0000313" key="2">
    <source>
        <dbReference type="EMBL" id="MBK1825627.1"/>
    </source>
</evidence>
<protein>
    <recommendedName>
        <fullName evidence="4">Transporter</fullName>
    </recommendedName>
</protein>
<feature type="signal peptide" evidence="1">
    <location>
        <begin position="1"/>
        <end position="22"/>
    </location>
</feature>
<accession>A0A934R9N6</accession>
<dbReference type="EMBL" id="JAENII010000001">
    <property type="protein sequence ID" value="MBK1825627.1"/>
    <property type="molecule type" value="Genomic_DNA"/>
</dbReference>
<keyword evidence="1" id="KW-0732">Signal</keyword>
<evidence type="ECO:0000256" key="1">
    <source>
        <dbReference type="SAM" id="SignalP"/>
    </source>
</evidence>
<keyword evidence="3" id="KW-1185">Reference proteome</keyword>